<evidence type="ECO:0000313" key="6">
    <source>
        <dbReference type="Proteomes" id="UP001472677"/>
    </source>
</evidence>
<feature type="coiled-coil region" evidence="1">
    <location>
        <begin position="731"/>
        <end position="758"/>
    </location>
</feature>
<reference evidence="5 6" key="1">
    <citation type="journal article" date="2024" name="G3 (Bethesda)">
        <title>Genome assembly of Hibiscus sabdariffa L. provides insights into metabolisms of medicinal natural products.</title>
        <authorList>
            <person name="Kim T."/>
        </authorList>
    </citation>
    <scope>NUCLEOTIDE SEQUENCE [LARGE SCALE GENOMIC DNA]</scope>
    <source>
        <strain evidence="5">TK-2024</strain>
        <tissue evidence="5">Old leaves</tissue>
    </source>
</reference>
<dbReference type="SUPFAM" id="SSF54928">
    <property type="entry name" value="RNA-binding domain, RBD"/>
    <property type="match status" value="1"/>
</dbReference>
<feature type="domain" description="DUF632" evidence="3">
    <location>
        <begin position="400"/>
        <end position="713"/>
    </location>
</feature>
<feature type="compositionally biased region" description="Pro residues" evidence="2">
    <location>
        <begin position="259"/>
        <end position="268"/>
    </location>
</feature>
<accession>A0ABR2EMK8</accession>
<evidence type="ECO:0000256" key="2">
    <source>
        <dbReference type="SAM" id="MobiDB-lite"/>
    </source>
</evidence>
<feature type="compositionally biased region" description="Low complexity" evidence="2">
    <location>
        <begin position="448"/>
        <end position="466"/>
    </location>
</feature>
<feature type="compositionally biased region" description="Basic and acidic residues" evidence="2">
    <location>
        <begin position="350"/>
        <end position="360"/>
    </location>
</feature>
<dbReference type="Pfam" id="PF04782">
    <property type="entry name" value="DUF632"/>
    <property type="match status" value="1"/>
</dbReference>
<evidence type="ECO:0000256" key="1">
    <source>
        <dbReference type="SAM" id="Coils"/>
    </source>
</evidence>
<organism evidence="5 6">
    <name type="scientific">Hibiscus sabdariffa</name>
    <name type="common">roselle</name>
    <dbReference type="NCBI Taxonomy" id="183260"/>
    <lineage>
        <taxon>Eukaryota</taxon>
        <taxon>Viridiplantae</taxon>
        <taxon>Streptophyta</taxon>
        <taxon>Embryophyta</taxon>
        <taxon>Tracheophyta</taxon>
        <taxon>Spermatophyta</taxon>
        <taxon>Magnoliopsida</taxon>
        <taxon>eudicotyledons</taxon>
        <taxon>Gunneridae</taxon>
        <taxon>Pentapetalae</taxon>
        <taxon>rosids</taxon>
        <taxon>malvids</taxon>
        <taxon>Malvales</taxon>
        <taxon>Malvaceae</taxon>
        <taxon>Malvoideae</taxon>
        <taxon>Hibiscus</taxon>
    </lineage>
</organism>
<dbReference type="InterPro" id="IPR006868">
    <property type="entry name" value="DUF630"/>
</dbReference>
<dbReference type="CDD" id="cd00590">
    <property type="entry name" value="RRM_SF"/>
    <property type="match status" value="1"/>
</dbReference>
<evidence type="ECO:0000313" key="5">
    <source>
        <dbReference type="EMBL" id="KAK8563121.1"/>
    </source>
</evidence>
<name>A0ABR2EMK8_9ROSI</name>
<proteinExistence type="predicted"/>
<dbReference type="Pfam" id="PF04783">
    <property type="entry name" value="DUF630"/>
    <property type="match status" value="1"/>
</dbReference>
<comment type="caution">
    <text evidence="5">The sequence shown here is derived from an EMBL/GenBank/DDBJ whole genome shotgun (WGS) entry which is preliminary data.</text>
</comment>
<dbReference type="InterPro" id="IPR006867">
    <property type="entry name" value="DUF632"/>
</dbReference>
<keyword evidence="1" id="KW-0175">Coiled coil</keyword>
<keyword evidence="6" id="KW-1185">Reference proteome</keyword>
<dbReference type="InterPro" id="IPR035979">
    <property type="entry name" value="RBD_domain_sf"/>
</dbReference>
<protein>
    <submittedName>
        <fullName evidence="5">Uncharacterized protein</fullName>
    </submittedName>
</protein>
<evidence type="ECO:0000259" key="3">
    <source>
        <dbReference type="Pfam" id="PF04782"/>
    </source>
</evidence>
<feature type="compositionally biased region" description="Basic and acidic residues" evidence="2">
    <location>
        <begin position="124"/>
        <end position="133"/>
    </location>
</feature>
<feature type="region of interest" description="Disordered" evidence="2">
    <location>
        <begin position="448"/>
        <end position="472"/>
    </location>
</feature>
<dbReference type="Proteomes" id="UP001472677">
    <property type="component" value="Unassembled WGS sequence"/>
</dbReference>
<feature type="compositionally biased region" description="Basic and acidic residues" evidence="2">
    <location>
        <begin position="293"/>
        <end position="302"/>
    </location>
</feature>
<feature type="region of interest" description="Disordered" evidence="2">
    <location>
        <begin position="60"/>
        <end position="146"/>
    </location>
</feature>
<gene>
    <name evidence="5" type="ORF">V6N12_011177</name>
</gene>
<sequence>MGCSSSKLDDLPAVTLCRERCAFLDEAIQQRFALAEAHVAYTASLKLFGQSLNNFIERDFGTSSEASPPPSPPSHNQLKSKAVDPVEVGPSSPKKGDVSHRHSHSNSGSHLRFHSDSDEDDSSEYLHHSDHSSPLHHGGGGGGGHIEYIQQNYPNYGAFETGSFPGGFMHTNYMMKQPTPSIIYAQRPMNPETVYMGESSSSSSYYPYSYVSNDNPSSSSSYLNPGYPNYGDFSNYSTYPAPGYESSMQKSVVTASSSKPPPPPPSPPRASAWDFLNPFQSYESYHPPYTPSRDSREVREEEGIPDLEDEDYQHEVVKEVHGDQKFVDGGGHSKPPDEDDNGQVASNEAEASHYRRRPSDGMENDGVEYEVHVLDKKVVDDDKAEEHGNGPQAAPKNAFELAREIEVQFVRASEAGGEIAKLLEVGTLHYQRKHGSKMLHVVTPSLSVVSSSHPSTSETAESSSSTDNTDPALLDFGEELARKPKNLSSTLQKLHLWEKKLYSEVKAEEKLRVAYDQKCRKLKRLDEKGAEANKVDSTRSIISSLSTKLRIAIQVVDKISVTINKIRDDELWPLLNELIEGLSRMWKCMLECHRSQYQVMRETKTLGSIGSGKKLSDDHLTATLQLEHELISWTLRFSRWIGSQKGYARALNNWLLKCLYYEPEVTDDGIAPFSPSRVGAPPIFVICNQWSQAMDRISEREVVNSMRIFAMSLLQLWEQDKTEMHRRVMVNKDLERTARNLDREDQRLQKEIQALDKQIVLVSGDGNSLSIAGHVVYQSETSNGNVQGSLQRIFEAMERFCSESSKAYEELLQQGQVARCIGLQAPSSCQLSKLAKSPREHRISVSKTVPVRHPANRIHKLPLIIARFYPSKCAKCSDFKNITPPLANAKEFSGFNESARAVQSRLLHLRRRVGVSVFVDNVSKRIHQKALWEAFQVYGFKSEREAVNAIERGNGRIMDGLHVAVRAEKVNHRGQPERYRVVVPQKIESKSKKQKINFATLKDSRSYKEVLMGAGKDSDDVEAVGHARVVSDSRPTNGSNETKIMVVKSWPPQSMINDRDTSQLITIPKEEMKWKGCCLVGEIKAMYNLEVVQMGSLNQCEIPNTLQSRKERGAWMAPPTGYFKFNVDASVSGSYGIARIGGAELKAIHKACLIFQAQCGKK</sequence>
<feature type="region of interest" description="Disordered" evidence="2">
    <location>
        <begin position="323"/>
        <end position="367"/>
    </location>
</feature>
<evidence type="ECO:0000259" key="4">
    <source>
        <dbReference type="Pfam" id="PF04783"/>
    </source>
</evidence>
<feature type="domain" description="DUF630" evidence="4">
    <location>
        <begin position="1"/>
        <end position="59"/>
    </location>
</feature>
<dbReference type="PANTHER" id="PTHR21450:SF41">
    <property type="entry name" value="RNA POLYMERASE SUBUNIT BETA, PUTATIVE (DUF630 AND DUF632)-RELATED"/>
    <property type="match status" value="1"/>
</dbReference>
<dbReference type="PANTHER" id="PTHR21450">
    <property type="entry name" value="PROTEIN ALTERED PHOSPHATE STARVATION RESPONSE 1"/>
    <property type="match status" value="1"/>
</dbReference>
<dbReference type="EMBL" id="JBBPBM010000012">
    <property type="protein sequence ID" value="KAK8563121.1"/>
    <property type="molecule type" value="Genomic_DNA"/>
</dbReference>
<feature type="region of interest" description="Disordered" evidence="2">
    <location>
        <begin position="250"/>
        <end position="311"/>
    </location>
</feature>